<dbReference type="InterPro" id="IPR018060">
    <property type="entry name" value="HTH_AraC"/>
</dbReference>
<organism evidence="5 6">
    <name type="scientific">Streptomyces dangxiongensis</name>
    <dbReference type="NCBI Taxonomy" id="1442032"/>
    <lineage>
        <taxon>Bacteria</taxon>
        <taxon>Bacillati</taxon>
        <taxon>Actinomycetota</taxon>
        <taxon>Actinomycetes</taxon>
        <taxon>Kitasatosporales</taxon>
        <taxon>Streptomycetaceae</taxon>
        <taxon>Streptomyces</taxon>
    </lineage>
</organism>
<dbReference type="OrthoDB" id="9799345at2"/>
<dbReference type="Gene3D" id="1.10.10.60">
    <property type="entry name" value="Homeodomain-like"/>
    <property type="match status" value="1"/>
</dbReference>
<sequence>MERVFDSRNFSGQEALAAWTETARREVMPKTFRAVDSDVFRGWFDEMSLGPVQVSSMAYSSITTSRTSKSIRVSDPECLQIVVPRSGPHFIEQNRRSSLVGPGELVLLSSSRPFESYAIGEATLMRFPIALLPVSARRVDQLVACRLPADKGIGQLLVDYLTRVTDNHTCYTPADMPRLGTIGLDLAAAVLAHHLEREDDIPADSRQRALYARVTSYIQDHLGDPMLSIDGIAGAHHISVRTLHRLFQAHGANVRASIREQRLERCRRDLGDPVQRDVPIRAIAARWGYLRPADFTRAFRSAYGVAPVDYRHQALPCPRARRTSRE</sequence>
<evidence type="ECO:0000313" key="6">
    <source>
        <dbReference type="Proteomes" id="UP000268329"/>
    </source>
</evidence>
<dbReference type="AlphaFoldDB" id="A0A3G2JQQ1"/>
<keyword evidence="2" id="KW-0238">DNA-binding</keyword>
<evidence type="ECO:0000313" key="5">
    <source>
        <dbReference type="EMBL" id="AYN43292.1"/>
    </source>
</evidence>
<proteinExistence type="predicted"/>
<name>A0A3G2JQQ1_9ACTN</name>
<dbReference type="Pfam" id="PF14525">
    <property type="entry name" value="AraC_binding_2"/>
    <property type="match status" value="1"/>
</dbReference>
<dbReference type="SUPFAM" id="SSF46689">
    <property type="entry name" value="Homeodomain-like"/>
    <property type="match status" value="1"/>
</dbReference>
<feature type="domain" description="HTH araC/xylS-type" evidence="4">
    <location>
        <begin position="212"/>
        <end position="313"/>
    </location>
</feature>
<dbReference type="InterPro" id="IPR035418">
    <property type="entry name" value="AraC-bd_2"/>
</dbReference>
<dbReference type="SMART" id="SM00342">
    <property type="entry name" value="HTH_ARAC"/>
    <property type="match status" value="1"/>
</dbReference>
<dbReference type="KEGG" id="sdd:D9753_35440"/>
<dbReference type="EMBL" id="CP033073">
    <property type="protein sequence ID" value="AYN43292.1"/>
    <property type="molecule type" value="Genomic_DNA"/>
</dbReference>
<evidence type="ECO:0000256" key="1">
    <source>
        <dbReference type="ARBA" id="ARBA00023015"/>
    </source>
</evidence>
<dbReference type="PANTHER" id="PTHR46796:SF6">
    <property type="entry name" value="ARAC SUBFAMILY"/>
    <property type="match status" value="1"/>
</dbReference>
<dbReference type="InterPro" id="IPR009057">
    <property type="entry name" value="Homeodomain-like_sf"/>
</dbReference>
<gene>
    <name evidence="5" type="ORF">D9753_35440</name>
</gene>
<dbReference type="GO" id="GO:0043565">
    <property type="term" value="F:sequence-specific DNA binding"/>
    <property type="evidence" value="ECO:0007669"/>
    <property type="project" value="InterPro"/>
</dbReference>
<dbReference type="InterPro" id="IPR050204">
    <property type="entry name" value="AraC_XylS_family_regulators"/>
</dbReference>
<evidence type="ECO:0000259" key="4">
    <source>
        <dbReference type="PROSITE" id="PS01124"/>
    </source>
</evidence>
<keyword evidence="6" id="KW-1185">Reference proteome</keyword>
<dbReference type="GO" id="GO:0003700">
    <property type="term" value="F:DNA-binding transcription factor activity"/>
    <property type="evidence" value="ECO:0007669"/>
    <property type="project" value="InterPro"/>
</dbReference>
<reference evidence="5 6" key="1">
    <citation type="submission" date="2018-10" db="EMBL/GenBank/DDBJ databases">
        <title>The genome of Streptomyces dangxiongensis Z022.</title>
        <authorList>
            <person name="Zhang B."/>
        </authorList>
    </citation>
    <scope>NUCLEOTIDE SEQUENCE [LARGE SCALE GENOMIC DNA]</scope>
    <source>
        <strain evidence="5 6">Z022</strain>
    </source>
</reference>
<dbReference type="RefSeq" id="WP_121790718.1">
    <property type="nucleotide sequence ID" value="NZ_CP033073.1"/>
</dbReference>
<protein>
    <submittedName>
        <fullName evidence="5">Helix-turn-helix domain-containing protein</fullName>
    </submittedName>
</protein>
<evidence type="ECO:0000256" key="2">
    <source>
        <dbReference type="ARBA" id="ARBA00023125"/>
    </source>
</evidence>
<dbReference type="PROSITE" id="PS01124">
    <property type="entry name" value="HTH_ARAC_FAMILY_2"/>
    <property type="match status" value="1"/>
</dbReference>
<accession>A0A3G2JQQ1</accession>
<keyword evidence="1" id="KW-0805">Transcription regulation</keyword>
<dbReference type="Pfam" id="PF12833">
    <property type="entry name" value="HTH_18"/>
    <property type="match status" value="1"/>
</dbReference>
<evidence type="ECO:0000256" key="3">
    <source>
        <dbReference type="ARBA" id="ARBA00023163"/>
    </source>
</evidence>
<keyword evidence="3" id="KW-0804">Transcription</keyword>
<dbReference type="Proteomes" id="UP000268329">
    <property type="component" value="Chromosome"/>
</dbReference>
<dbReference type="PANTHER" id="PTHR46796">
    <property type="entry name" value="HTH-TYPE TRANSCRIPTIONAL ACTIVATOR RHAS-RELATED"/>
    <property type="match status" value="1"/>
</dbReference>